<reference evidence="7" key="1">
    <citation type="journal article" date="2019" name="Int. J. Syst. Evol. Microbiol.">
        <title>The Global Catalogue of Microorganisms (GCM) 10K type strain sequencing project: providing services to taxonomists for standard genome sequencing and annotation.</title>
        <authorList>
            <consortium name="The Broad Institute Genomics Platform"/>
            <consortium name="The Broad Institute Genome Sequencing Center for Infectious Disease"/>
            <person name="Wu L."/>
            <person name="Ma J."/>
        </authorList>
    </citation>
    <scope>NUCLEOTIDE SEQUENCE [LARGE SCALE GENOMIC DNA]</scope>
    <source>
        <strain evidence="7">JCM 13501</strain>
    </source>
</reference>
<dbReference type="InterPro" id="IPR036390">
    <property type="entry name" value="WH_DNA-bd_sf"/>
</dbReference>
<evidence type="ECO:0000313" key="6">
    <source>
        <dbReference type="EMBL" id="GGM16276.1"/>
    </source>
</evidence>
<accession>A0ABQ2GXD5</accession>
<dbReference type="Pfam" id="PF00126">
    <property type="entry name" value="HTH_1"/>
    <property type="match status" value="1"/>
</dbReference>
<dbReference type="InterPro" id="IPR005119">
    <property type="entry name" value="LysR_subst-bd"/>
</dbReference>
<dbReference type="Proteomes" id="UP000616499">
    <property type="component" value="Unassembled WGS sequence"/>
</dbReference>
<dbReference type="InterPro" id="IPR050389">
    <property type="entry name" value="LysR-type_TF"/>
</dbReference>
<evidence type="ECO:0000259" key="5">
    <source>
        <dbReference type="PROSITE" id="PS50931"/>
    </source>
</evidence>
<keyword evidence="2" id="KW-0805">Transcription regulation</keyword>
<feature type="domain" description="HTH lysR-type" evidence="5">
    <location>
        <begin position="9"/>
        <end position="66"/>
    </location>
</feature>
<dbReference type="PANTHER" id="PTHR30118">
    <property type="entry name" value="HTH-TYPE TRANSCRIPTIONAL REGULATOR LEUO-RELATED"/>
    <property type="match status" value="1"/>
</dbReference>
<comment type="similarity">
    <text evidence="1">Belongs to the LysR transcriptional regulatory family.</text>
</comment>
<evidence type="ECO:0000256" key="1">
    <source>
        <dbReference type="ARBA" id="ARBA00009437"/>
    </source>
</evidence>
<keyword evidence="4" id="KW-0804">Transcription</keyword>
<dbReference type="EMBL" id="BMNW01000006">
    <property type="protein sequence ID" value="GGM16276.1"/>
    <property type="molecule type" value="Genomic_DNA"/>
</dbReference>
<dbReference type="SUPFAM" id="SSF46785">
    <property type="entry name" value="Winged helix' DNA-binding domain"/>
    <property type="match status" value="1"/>
</dbReference>
<evidence type="ECO:0000256" key="2">
    <source>
        <dbReference type="ARBA" id="ARBA00023015"/>
    </source>
</evidence>
<dbReference type="PANTHER" id="PTHR30118:SF15">
    <property type="entry name" value="TRANSCRIPTIONAL REGULATORY PROTEIN"/>
    <property type="match status" value="1"/>
</dbReference>
<proteinExistence type="inferred from homology"/>
<evidence type="ECO:0000256" key="3">
    <source>
        <dbReference type="ARBA" id="ARBA00023125"/>
    </source>
</evidence>
<dbReference type="Gene3D" id="3.40.190.10">
    <property type="entry name" value="Periplasmic binding protein-like II"/>
    <property type="match status" value="2"/>
</dbReference>
<evidence type="ECO:0000256" key="4">
    <source>
        <dbReference type="ARBA" id="ARBA00023163"/>
    </source>
</evidence>
<dbReference type="Pfam" id="PF03466">
    <property type="entry name" value="LysR_substrate"/>
    <property type="match status" value="1"/>
</dbReference>
<organism evidence="6 7">
    <name type="scientific">Pseudomonas asuensis</name>
    <dbReference type="NCBI Taxonomy" id="1825787"/>
    <lineage>
        <taxon>Bacteria</taxon>
        <taxon>Pseudomonadati</taxon>
        <taxon>Pseudomonadota</taxon>
        <taxon>Gammaproteobacteria</taxon>
        <taxon>Pseudomonadales</taxon>
        <taxon>Pseudomonadaceae</taxon>
        <taxon>Pseudomonas</taxon>
    </lineage>
</organism>
<protein>
    <submittedName>
        <fullName evidence="6">LysR family transcriptional regulator</fullName>
    </submittedName>
</protein>
<dbReference type="InterPro" id="IPR036388">
    <property type="entry name" value="WH-like_DNA-bd_sf"/>
</dbReference>
<dbReference type="InterPro" id="IPR000847">
    <property type="entry name" value="LysR_HTH_N"/>
</dbReference>
<keyword evidence="3" id="KW-0238">DNA-binding</keyword>
<sequence length="302" mass="33217">MNRNDLRKVDLQLLVIFETLMHERNLTRTAEKLFMGQPGISAALIRLREFFKDPLLVRNGKHMEPTPRALQILERLHPALDGLSCAISEVHDFVPEASKAVFRIGMSDDVECGLLPALLAHIRTAAPGCVLVVRNANFLLLPGLLGSGEISMGISYTTQLPANAKCRTLRKIRALVIRSDSRPGFLTLEDYCARPHVLVSMSGDLCGNIDKDLSRLGRMRQVALGVPHFNGLGAILANSDLLATVPDYAAYALAASGALRVEEPPFPIEPANLSLVWRAAQDTDPGERWLRNQIIQFMGNPI</sequence>
<dbReference type="PROSITE" id="PS50931">
    <property type="entry name" value="HTH_LYSR"/>
    <property type="match status" value="1"/>
</dbReference>
<evidence type="ECO:0000313" key="7">
    <source>
        <dbReference type="Proteomes" id="UP000616499"/>
    </source>
</evidence>
<keyword evidence="7" id="KW-1185">Reference proteome</keyword>
<comment type="caution">
    <text evidence="6">The sequence shown here is derived from an EMBL/GenBank/DDBJ whole genome shotgun (WGS) entry which is preliminary data.</text>
</comment>
<dbReference type="Gene3D" id="1.10.10.10">
    <property type="entry name" value="Winged helix-like DNA-binding domain superfamily/Winged helix DNA-binding domain"/>
    <property type="match status" value="1"/>
</dbReference>
<name>A0ABQ2GXD5_9PSED</name>
<dbReference type="RefSeq" id="WP_188866844.1">
    <property type="nucleotide sequence ID" value="NZ_BMNW01000006.1"/>
</dbReference>
<dbReference type="SUPFAM" id="SSF53850">
    <property type="entry name" value="Periplasmic binding protein-like II"/>
    <property type="match status" value="1"/>
</dbReference>
<gene>
    <name evidence="6" type="ORF">GCM10009425_28960</name>
</gene>